<dbReference type="InterPro" id="IPR033532">
    <property type="entry name" value="AraR_ligand_bind_dom"/>
</dbReference>
<evidence type="ECO:0000259" key="4">
    <source>
        <dbReference type="PROSITE" id="PS50949"/>
    </source>
</evidence>
<evidence type="ECO:0000256" key="3">
    <source>
        <dbReference type="ARBA" id="ARBA00023163"/>
    </source>
</evidence>
<accession>A0AA45KHU9</accession>
<evidence type="ECO:0000256" key="2">
    <source>
        <dbReference type="ARBA" id="ARBA00023125"/>
    </source>
</evidence>
<sequence>MIADDLRDKIISNQYNVGGVIPTELQLQETYHASRYTVRQAISVLVTEGYLRKEKGSGTYVNEFPLTTNENKPKKTIGVITTYISDYIFPTIIRGIEKELKADGYSLLLSSTNNDYTQEKECLERMIDFGVDGLIVEPTKSNQYNPNLATYVTLREHQIPIVMINATYEELNTPTIHVDDVETGYLGTKELIEHHHNNLLLITKIDDLQGKYRMKGFIKACEDHNITISSNSILTYTTETEIDIYDQVVTHLQKFTEITGILCYNDKIAKTLIGNLSNLGYKIPDDYSIVGNDDSVLSEMGEVSLTTTVHPKEDMGVDAANWIVNTIKNGTFEKDIIYPPKLIRRGSVRDLGETNVTQDKNS</sequence>
<organism evidence="5 6">
    <name type="scientific">Lactococcus taiwanensis</name>
    <dbReference type="NCBI Taxonomy" id="1151742"/>
    <lineage>
        <taxon>Bacteria</taxon>
        <taxon>Bacillati</taxon>
        <taxon>Bacillota</taxon>
        <taxon>Bacilli</taxon>
        <taxon>Lactobacillales</taxon>
        <taxon>Streptococcaceae</taxon>
        <taxon>Lactococcus</taxon>
    </lineage>
</organism>
<dbReference type="InterPro" id="IPR046335">
    <property type="entry name" value="LacI/GalR-like_sensor"/>
</dbReference>
<gene>
    <name evidence="5" type="ORF">JW886_06810</name>
</gene>
<dbReference type="InterPro" id="IPR028082">
    <property type="entry name" value="Peripla_BP_I"/>
</dbReference>
<dbReference type="PANTHER" id="PTHR30146">
    <property type="entry name" value="LACI-RELATED TRANSCRIPTIONAL REPRESSOR"/>
    <property type="match status" value="1"/>
</dbReference>
<dbReference type="GO" id="GO:0003700">
    <property type="term" value="F:DNA-binding transcription factor activity"/>
    <property type="evidence" value="ECO:0007669"/>
    <property type="project" value="InterPro"/>
</dbReference>
<dbReference type="CDD" id="cd07377">
    <property type="entry name" value="WHTH_GntR"/>
    <property type="match status" value="1"/>
</dbReference>
<dbReference type="SUPFAM" id="SSF53822">
    <property type="entry name" value="Periplasmic binding protein-like I"/>
    <property type="match status" value="1"/>
</dbReference>
<evidence type="ECO:0000256" key="1">
    <source>
        <dbReference type="ARBA" id="ARBA00023015"/>
    </source>
</evidence>
<proteinExistence type="predicted"/>
<dbReference type="SUPFAM" id="SSF46785">
    <property type="entry name" value="Winged helix' DNA-binding domain"/>
    <property type="match status" value="1"/>
</dbReference>
<reference evidence="5 6" key="1">
    <citation type="submission" date="2021-02" db="EMBL/GenBank/DDBJ databases">
        <title>Complete genome sequence of Lactococcus lactis strain K_LL004.</title>
        <authorList>
            <person name="Kim H.B."/>
        </authorList>
    </citation>
    <scope>NUCLEOTIDE SEQUENCE [LARGE SCALE GENOMIC DNA]</scope>
    <source>
        <strain evidence="5 6">K_LL004</strain>
    </source>
</reference>
<keyword evidence="3" id="KW-0804">Transcription</keyword>
<dbReference type="PRINTS" id="PR00035">
    <property type="entry name" value="HTHGNTR"/>
</dbReference>
<dbReference type="SMART" id="SM00345">
    <property type="entry name" value="HTH_GNTR"/>
    <property type="match status" value="1"/>
</dbReference>
<dbReference type="RefSeq" id="WP_205872498.1">
    <property type="nucleotide sequence ID" value="NZ_CP070872.1"/>
</dbReference>
<dbReference type="Pfam" id="PF13377">
    <property type="entry name" value="Peripla_BP_3"/>
    <property type="match status" value="1"/>
</dbReference>
<dbReference type="PROSITE" id="PS50949">
    <property type="entry name" value="HTH_GNTR"/>
    <property type="match status" value="1"/>
</dbReference>
<dbReference type="Gene3D" id="3.40.50.2300">
    <property type="match status" value="2"/>
</dbReference>
<dbReference type="EMBL" id="CP070872">
    <property type="protein sequence ID" value="QSE77657.1"/>
    <property type="molecule type" value="Genomic_DNA"/>
</dbReference>
<dbReference type="Gene3D" id="1.10.10.10">
    <property type="entry name" value="Winged helix-like DNA-binding domain superfamily/Winged helix DNA-binding domain"/>
    <property type="match status" value="1"/>
</dbReference>
<feature type="domain" description="HTH gntR-type" evidence="4">
    <location>
        <begin position="1"/>
        <end position="64"/>
    </location>
</feature>
<dbReference type="Pfam" id="PF00392">
    <property type="entry name" value="GntR"/>
    <property type="match status" value="1"/>
</dbReference>
<keyword evidence="1" id="KW-0805">Transcription regulation</keyword>
<evidence type="ECO:0000313" key="5">
    <source>
        <dbReference type="EMBL" id="QSE77657.1"/>
    </source>
</evidence>
<keyword evidence="6" id="KW-1185">Reference proteome</keyword>
<dbReference type="InterPro" id="IPR000524">
    <property type="entry name" value="Tscrpt_reg_HTH_GntR"/>
</dbReference>
<dbReference type="AlphaFoldDB" id="A0AA45KHU9"/>
<protein>
    <submittedName>
        <fullName evidence="5">GntR family transcriptional regulator</fullName>
    </submittedName>
</protein>
<dbReference type="CDD" id="cd01541">
    <property type="entry name" value="PBP1_AraR"/>
    <property type="match status" value="1"/>
</dbReference>
<dbReference type="PANTHER" id="PTHR30146:SF150">
    <property type="entry name" value="ARABINOSE METABOLISM TRANSCRIPTIONAL REPRESSOR"/>
    <property type="match status" value="1"/>
</dbReference>
<keyword evidence="2" id="KW-0238">DNA-binding</keyword>
<dbReference type="InterPro" id="IPR036388">
    <property type="entry name" value="WH-like_DNA-bd_sf"/>
</dbReference>
<dbReference type="Proteomes" id="UP000663608">
    <property type="component" value="Chromosome"/>
</dbReference>
<evidence type="ECO:0000313" key="6">
    <source>
        <dbReference type="Proteomes" id="UP000663608"/>
    </source>
</evidence>
<dbReference type="KEGG" id="lti:JW886_06810"/>
<name>A0AA45KHU9_9LACT</name>
<dbReference type="GO" id="GO:0000976">
    <property type="term" value="F:transcription cis-regulatory region binding"/>
    <property type="evidence" value="ECO:0007669"/>
    <property type="project" value="TreeGrafter"/>
</dbReference>
<dbReference type="InterPro" id="IPR036390">
    <property type="entry name" value="WH_DNA-bd_sf"/>
</dbReference>